<evidence type="ECO:0000256" key="1">
    <source>
        <dbReference type="ARBA" id="ARBA00010319"/>
    </source>
</evidence>
<keyword evidence="6" id="KW-1185">Reference proteome</keyword>
<dbReference type="Pfam" id="PF14648">
    <property type="entry name" value="FAM91_C"/>
    <property type="match status" value="1"/>
</dbReference>
<dbReference type="AlphaFoldDB" id="A0A7R8CME2"/>
<gene>
    <name evidence="5" type="ORF">LSAA_5995</name>
</gene>
<proteinExistence type="inferred from homology"/>
<sequence length="580" mass="66476">MYEEDQRVQRGDRGITNGDLQNRMNIEVENQIRQNLLGNAYEEYAKAIITFSVQNQLSYSGNLIRHIKKDEKKYYEAYPIMAEVILCYSLTISLQRLLRTLKITNPFRYYSQMLESLINQEKSYDSLPNFTAADCLRLLGSFGGFFRSRSCKELLPTKPISNFSIVPWWIVNTVTSSEDDLKYLDKYERMLITQLIDTGPCPAGHLNYEKTVLSLYRKSMLYFDVPIFEEDHVVVPPLEGFVMNRVLGDFLETLMYKIFVSIDENTSVSELAAVLEVNANSARDAVSVYCRLGFAKKKTVRSTLMTCTHPGTIILIHIPKKKENLFNRNSVSISSDEDDSLLRELNQALESEEIINDSSEELVIAFIFDSTLTAYLMMGHLSPGLKNHAVTMFEVGKLSDESLDSFVVELEKVSKVEGEGEAARMMRKICVLVERLLTKNYSARASLFTIGPRNSCCWCYDYDFRCSSAFLYSYSRIFVYSDSETPRKILTFPIDENVEKEHDIIDKLKENIDINNTSPNPPDEKGLSLLQEEVNNIDHPCAGTNNEDESTPESNEDSHDSKLYENKWTLLDMPFWITTL</sequence>
<feature type="domain" description="FAM91 N-terminal" evidence="3">
    <location>
        <begin position="27"/>
        <end position="302"/>
    </location>
</feature>
<dbReference type="OrthoDB" id="275996at2759"/>
<protein>
    <submittedName>
        <fullName evidence="5">Protein FAM91A1</fullName>
    </submittedName>
</protein>
<dbReference type="EMBL" id="HG994594">
    <property type="protein sequence ID" value="CAF2861923.1"/>
    <property type="molecule type" value="Genomic_DNA"/>
</dbReference>
<evidence type="ECO:0000313" key="6">
    <source>
        <dbReference type="Proteomes" id="UP000675881"/>
    </source>
</evidence>
<dbReference type="Proteomes" id="UP000675881">
    <property type="component" value="Chromosome 15"/>
</dbReference>
<dbReference type="InterPro" id="IPR028097">
    <property type="entry name" value="FAM91_C_dom"/>
</dbReference>
<evidence type="ECO:0000256" key="2">
    <source>
        <dbReference type="SAM" id="MobiDB-lite"/>
    </source>
</evidence>
<feature type="domain" description="FAM91 C-terminal" evidence="4">
    <location>
        <begin position="364"/>
        <end position="437"/>
    </location>
</feature>
<dbReference type="InterPro" id="IPR039199">
    <property type="entry name" value="FAM91"/>
</dbReference>
<evidence type="ECO:0000259" key="4">
    <source>
        <dbReference type="Pfam" id="PF14648"/>
    </source>
</evidence>
<dbReference type="PANTHER" id="PTHR28441">
    <property type="entry name" value="PROTEIN FAM91A1"/>
    <property type="match status" value="1"/>
</dbReference>
<dbReference type="Pfam" id="PF14647">
    <property type="entry name" value="FAM91_N"/>
    <property type="match status" value="1"/>
</dbReference>
<organism evidence="5 6">
    <name type="scientific">Lepeophtheirus salmonis</name>
    <name type="common">Salmon louse</name>
    <name type="synonym">Caligus salmonis</name>
    <dbReference type="NCBI Taxonomy" id="72036"/>
    <lineage>
        <taxon>Eukaryota</taxon>
        <taxon>Metazoa</taxon>
        <taxon>Ecdysozoa</taxon>
        <taxon>Arthropoda</taxon>
        <taxon>Crustacea</taxon>
        <taxon>Multicrustacea</taxon>
        <taxon>Hexanauplia</taxon>
        <taxon>Copepoda</taxon>
        <taxon>Siphonostomatoida</taxon>
        <taxon>Caligidae</taxon>
        <taxon>Lepeophtheirus</taxon>
    </lineage>
</organism>
<feature type="region of interest" description="Disordered" evidence="2">
    <location>
        <begin position="538"/>
        <end position="560"/>
    </location>
</feature>
<reference evidence="5" key="1">
    <citation type="submission" date="2021-02" db="EMBL/GenBank/DDBJ databases">
        <authorList>
            <person name="Bekaert M."/>
        </authorList>
    </citation>
    <scope>NUCLEOTIDE SEQUENCE</scope>
    <source>
        <strain evidence="5">IoA-00</strain>
    </source>
</reference>
<dbReference type="InterPro" id="IPR028091">
    <property type="entry name" value="FAM91_N_dom"/>
</dbReference>
<feature type="compositionally biased region" description="Acidic residues" evidence="2">
    <location>
        <begin position="546"/>
        <end position="555"/>
    </location>
</feature>
<name>A0A7R8CME2_LEPSM</name>
<dbReference type="PANTHER" id="PTHR28441:SF2">
    <property type="entry name" value="PROTEIN FAM91A1"/>
    <property type="match status" value="1"/>
</dbReference>
<evidence type="ECO:0000313" key="5">
    <source>
        <dbReference type="EMBL" id="CAF2861923.1"/>
    </source>
</evidence>
<accession>A0A7R8CME2</accession>
<comment type="similarity">
    <text evidence="1">Belongs to the FAM91 family.</text>
</comment>
<evidence type="ECO:0000259" key="3">
    <source>
        <dbReference type="Pfam" id="PF14647"/>
    </source>
</evidence>